<evidence type="ECO:0000313" key="6">
    <source>
        <dbReference type="EMBL" id="AIF19344.1"/>
    </source>
</evidence>
<evidence type="ECO:0000259" key="5">
    <source>
        <dbReference type="Pfam" id="PF02782"/>
    </source>
</evidence>
<dbReference type="InterPro" id="IPR043129">
    <property type="entry name" value="ATPase_NBD"/>
</dbReference>
<protein>
    <submittedName>
        <fullName evidence="6">Glycerol kinase (GlpK)</fullName>
        <ecNumber evidence="6">2.7.1.30</ecNumber>
    </submittedName>
</protein>
<dbReference type="InterPro" id="IPR018484">
    <property type="entry name" value="FGGY_N"/>
</dbReference>
<dbReference type="GO" id="GO:0004856">
    <property type="term" value="F:D-xylulokinase activity"/>
    <property type="evidence" value="ECO:0007669"/>
    <property type="project" value="TreeGrafter"/>
</dbReference>
<gene>
    <name evidence="6" type="primary">glpK</name>
</gene>
<feature type="domain" description="Carbohydrate kinase FGGY N-terminal" evidence="4">
    <location>
        <begin position="42"/>
        <end position="282"/>
    </location>
</feature>
<dbReference type="EMBL" id="KF901135">
    <property type="protein sequence ID" value="AIF19344.1"/>
    <property type="molecule type" value="Genomic_DNA"/>
</dbReference>
<dbReference type="PANTHER" id="PTHR10196">
    <property type="entry name" value="SUGAR KINASE"/>
    <property type="match status" value="1"/>
</dbReference>
<dbReference type="InterPro" id="IPR000577">
    <property type="entry name" value="Carb_kinase_FGGY"/>
</dbReference>
<dbReference type="InterPro" id="IPR018485">
    <property type="entry name" value="FGGY_C"/>
</dbReference>
<proteinExistence type="inferred from homology"/>
<dbReference type="SUPFAM" id="SSF53067">
    <property type="entry name" value="Actin-like ATPase domain"/>
    <property type="match status" value="2"/>
</dbReference>
<dbReference type="GO" id="GO:0005997">
    <property type="term" value="P:xylulose metabolic process"/>
    <property type="evidence" value="ECO:0007669"/>
    <property type="project" value="TreeGrafter"/>
</dbReference>
<dbReference type="EC" id="2.7.1.30" evidence="6"/>
<dbReference type="GO" id="GO:0005829">
    <property type="term" value="C:cytosol"/>
    <property type="evidence" value="ECO:0007669"/>
    <property type="project" value="TreeGrafter"/>
</dbReference>
<dbReference type="GO" id="GO:0004370">
    <property type="term" value="F:glycerol kinase activity"/>
    <property type="evidence" value="ECO:0007669"/>
    <property type="project" value="UniProtKB-EC"/>
</dbReference>
<organism evidence="6">
    <name type="scientific">uncultured marine group II/III euryarchaeote KM3_86_F07</name>
    <dbReference type="NCBI Taxonomy" id="1456529"/>
    <lineage>
        <taxon>Archaea</taxon>
        <taxon>Methanobacteriati</taxon>
        <taxon>Methanobacteriota</taxon>
        <taxon>environmental samples</taxon>
    </lineage>
</organism>
<keyword evidence="3 6" id="KW-0418">Kinase</keyword>
<evidence type="ECO:0000256" key="1">
    <source>
        <dbReference type="ARBA" id="ARBA00009156"/>
    </source>
</evidence>
<feature type="domain" description="Carbohydrate kinase FGGY C-terminal" evidence="5">
    <location>
        <begin position="294"/>
        <end position="454"/>
    </location>
</feature>
<evidence type="ECO:0000256" key="2">
    <source>
        <dbReference type="ARBA" id="ARBA00022679"/>
    </source>
</evidence>
<accession>A0A075HUA3</accession>
<comment type="similarity">
    <text evidence="1">Belongs to the FGGY kinase family.</text>
</comment>
<reference evidence="6" key="1">
    <citation type="journal article" date="2014" name="Genome Biol. Evol.">
        <title>Pangenome evidence for extensive interdomain horizontal transfer affecting lineage core and shell genes in uncultured planktonic thaumarchaeota and euryarchaeota.</title>
        <authorList>
            <person name="Deschamps P."/>
            <person name="Zivanovic Y."/>
            <person name="Moreira D."/>
            <person name="Rodriguez-Valera F."/>
            <person name="Lopez-Garcia P."/>
        </authorList>
    </citation>
    <scope>NUCLEOTIDE SEQUENCE</scope>
</reference>
<dbReference type="PANTHER" id="PTHR10196:SF57">
    <property type="entry name" value="XYLULOSE KINASE"/>
    <property type="match status" value="1"/>
</dbReference>
<evidence type="ECO:0000256" key="3">
    <source>
        <dbReference type="ARBA" id="ARBA00022777"/>
    </source>
</evidence>
<dbReference type="PIRSF" id="PIRSF000538">
    <property type="entry name" value="GlpK"/>
    <property type="match status" value="1"/>
</dbReference>
<dbReference type="Pfam" id="PF02782">
    <property type="entry name" value="FGGY_C"/>
    <property type="match status" value="1"/>
</dbReference>
<evidence type="ECO:0000259" key="4">
    <source>
        <dbReference type="Pfam" id="PF00370"/>
    </source>
</evidence>
<name>A0A075HUA3_9EURY</name>
<dbReference type="Pfam" id="PF00370">
    <property type="entry name" value="FGGY_N"/>
    <property type="match status" value="1"/>
</dbReference>
<keyword evidence="2 6" id="KW-0808">Transferase</keyword>
<dbReference type="Gene3D" id="3.30.420.40">
    <property type="match status" value="2"/>
</dbReference>
<dbReference type="AlphaFoldDB" id="A0A075HUA3"/>
<sequence length="515" mass="57571">MRSRMYKAYMGCYSHVTNHGIRRDLQYHCIRLNLSKRSSPSYYLVLDQGTSSTKAFLFDENLDISFKDRIKHSLEYPEDHQVQSDALEIARSCKELTKKALNYSQHTGGHISSAGLAVQRSTFLFWDKSTKKPLTAAISWQDDRAHDIVADMANESDRIFNITGTPFSAHFGGAKYLHFTKNDPILKKLVLKKKTCFGPLSTFLTHYLTNILAIDYSIACRTQLLDVKNLKWSSALCKLFNFPNESLLPLFNNVQSFGKMTINGMSIPLNVVIGDQQAALLGQGGWDSGSISLNFGTSGSVCVNTGKNPVIVPNLLTSVLNSDQEKMIFMLEGTINACNSLFYWLEKELNIDHKDMVWDERCMDKSTNGVFIPGVTGIAAPYWKSGLGMVKIGLENAKKDEIIRAAMESIGFLVHDIIKQMDLKNSLPEMLTASGGGARAPLLQFIADMLMINVGHISLIDRTAIGVSQLLHKQNTGNYLSVGTECDEIFEPRMKTVTREKKLKHWQYALSQVGI</sequence>